<feature type="transmembrane region" description="Helical" evidence="7">
    <location>
        <begin position="209"/>
        <end position="234"/>
    </location>
</feature>
<dbReference type="AlphaFoldDB" id="A0A1I1XXM6"/>
<evidence type="ECO:0000256" key="7">
    <source>
        <dbReference type="RuleBase" id="RU363032"/>
    </source>
</evidence>
<proteinExistence type="inferred from homology"/>
<evidence type="ECO:0000256" key="6">
    <source>
        <dbReference type="ARBA" id="ARBA00023136"/>
    </source>
</evidence>
<evidence type="ECO:0000256" key="3">
    <source>
        <dbReference type="ARBA" id="ARBA00022475"/>
    </source>
</evidence>
<evidence type="ECO:0000256" key="1">
    <source>
        <dbReference type="ARBA" id="ARBA00004651"/>
    </source>
</evidence>
<feature type="transmembrane region" description="Helical" evidence="7">
    <location>
        <begin position="272"/>
        <end position="291"/>
    </location>
</feature>
<name>A0A1I1XXM6_9BACL</name>
<dbReference type="Proteomes" id="UP000183410">
    <property type="component" value="Unassembled WGS sequence"/>
</dbReference>
<keyword evidence="3" id="KW-1003">Cell membrane</keyword>
<dbReference type="SUPFAM" id="SSF161098">
    <property type="entry name" value="MetI-like"/>
    <property type="match status" value="1"/>
</dbReference>
<dbReference type="PANTHER" id="PTHR30193">
    <property type="entry name" value="ABC TRANSPORTER PERMEASE PROTEIN"/>
    <property type="match status" value="1"/>
</dbReference>
<organism evidence="9 10">
    <name type="scientific">Paenibacillus algorifonticola</name>
    <dbReference type="NCBI Taxonomy" id="684063"/>
    <lineage>
        <taxon>Bacteria</taxon>
        <taxon>Bacillati</taxon>
        <taxon>Bacillota</taxon>
        <taxon>Bacilli</taxon>
        <taxon>Bacillales</taxon>
        <taxon>Paenibacillaceae</taxon>
        <taxon>Paenibacillus</taxon>
    </lineage>
</organism>
<dbReference type="PROSITE" id="PS50928">
    <property type="entry name" value="ABC_TM1"/>
    <property type="match status" value="1"/>
</dbReference>
<dbReference type="Pfam" id="PF00528">
    <property type="entry name" value="BPD_transp_1"/>
    <property type="match status" value="1"/>
</dbReference>
<keyword evidence="2 7" id="KW-0813">Transport</keyword>
<dbReference type="GO" id="GO:0055085">
    <property type="term" value="P:transmembrane transport"/>
    <property type="evidence" value="ECO:0007669"/>
    <property type="project" value="InterPro"/>
</dbReference>
<keyword evidence="10" id="KW-1185">Reference proteome</keyword>
<keyword evidence="9" id="KW-0762">Sugar transport</keyword>
<evidence type="ECO:0000256" key="2">
    <source>
        <dbReference type="ARBA" id="ARBA00022448"/>
    </source>
</evidence>
<dbReference type="InterPro" id="IPR000515">
    <property type="entry name" value="MetI-like"/>
</dbReference>
<dbReference type="InterPro" id="IPR035906">
    <property type="entry name" value="MetI-like_sf"/>
</dbReference>
<feature type="transmembrane region" description="Helical" evidence="7">
    <location>
        <begin position="21"/>
        <end position="44"/>
    </location>
</feature>
<dbReference type="EMBL" id="FONN01000001">
    <property type="protein sequence ID" value="SFE11982.1"/>
    <property type="molecule type" value="Genomic_DNA"/>
</dbReference>
<evidence type="ECO:0000256" key="4">
    <source>
        <dbReference type="ARBA" id="ARBA00022692"/>
    </source>
</evidence>
<feature type="domain" description="ABC transmembrane type-1" evidence="8">
    <location>
        <begin position="78"/>
        <end position="290"/>
    </location>
</feature>
<reference evidence="10" key="1">
    <citation type="submission" date="2016-10" db="EMBL/GenBank/DDBJ databases">
        <authorList>
            <person name="Varghese N."/>
            <person name="Submissions S."/>
        </authorList>
    </citation>
    <scope>NUCLEOTIDE SEQUENCE [LARGE SCALE GENOMIC DNA]</scope>
    <source>
        <strain evidence="10">CGMCC 1.10223</strain>
    </source>
</reference>
<feature type="transmembrane region" description="Helical" evidence="7">
    <location>
        <begin position="167"/>
        <end position="188"/>
    </location>
</feature>
<evidence type="ECO:0000259" key="8">
    <source>
        <dbReference type="PROSITE" id="PS50928"/>
    </source>
</evidence>
<evidence type="ECO:0000313" key="9">
    <source>
        <dbReference type="EMBL" id="SFE11982.1"/>
    </source>
</evidence>
<accession>A0A1I1XXM6</accession>
<evidence type="ECO:0000313" key="10">
    <source>
        <dbReference type="Proteomes" id="UP000183410"/>
    </source>
</evidence>
<feature type="transmembrane region" description="Helical" evidence="7">
    <location>
        <begin position="115"/>
        <end position="135"/>
    </location>
</feature>
<dbReference type="InterPro" id="IPR051393">
    <property type="entry name" value="ABC_transporter_permease"/>
</dbReference>
<feature type="transmembrane region" description="Helical" evidence="7">
    <location>
        <begin position="82"/>
        <end position="103"/>
    </location>
</feature>
<feature type="transmembrane region" description="Helical" evidence="7">
    <location>
        <begin position="240"/>
        <end position="260"/>
    </location>
</feature>
<comment type="subcellular location">
    <subcellularLocation>
        <location evidence="1 7">Cell membrane</location>
        <topology evidence="1 7">Multi-pass membrane protein</topology>
    </subcellularLocation>
</comment>
<evidence type="ECO:0000256" key="5">
    <source>
        <dbReference type="ARBA" id="ARBA00022989"/>
    </source>
</evidence>
<protein>
    <submittedName>
        <fullName evidence="9">Multiple sugar transport system permease protein</fullName>
    </submittedName>
</protein>
<keyword evidence="4 7" id="KW-0812">Transmembrane</keyword>
<comment type="similarity">
    <text evidence="7">Belongs to the binding-protein-dependent transport system permease family.</text>
</comment>
<dbReference type="RefSeq" id="WP_046230500.1">
    <property type="nucleotide sequence ID" value="NZ_FONN01000001.1"/>
</dbReference>
<keyword evidence="6 7" id="KW-0472">Membrane</keyword>
<sequence>MAGGKPAGLATLKSKEMWMGYLFILPIVAGYLIFLFGPIVYAFVMSFTNWSLFGNKAYIGLDNYIYAMRDDPVFWDTVVNTVYFSAGLVPLNIVLSLLLAMLLKRKIWGIGLFRTAIFTPVVVSLVVWGIVWKFIFSTDGGLVNLLIRTFGGTEIPWLFSETWTMPTVIVVSALKGVGMNMVIFLAALHDVPKDYYEASKIDGASRWETFKSITLPMITPAVFMVTIITVIGSLKVFGQIYVMTGGGPGTSTYVMVFYIFKQAFRSYEFGYASALAFILFSIILVLTLIQWKLRKRWVHYEQ</sequence>
<gene>
    <name evidence="9" type="ORF">SAMN04487969_101158</name>
</gene>
<keyword evidence="5 7" id="KW-1133">Transmembrane helix</keyword>
<dbReference type="GO" id="GO:0005886">
    <property type="term" value="C:plasma membrane"/>
    <property type="evidence" value="ECO:0007669"/>
    <property type="project" value="UniProtKB-SubCell"/>
</dbReference>
<dbReference type="PANTHER" id="PTHR30193:SF37">
    <property type="entry name" value="INNER MEMBRANE ABC TRANSPORTER PERMEASE PROTEIN YCJO"/>
    <property type="match status" value="1"/>
</dbReference>
<dbReference type="CDD" id="cd06261">
    <property type="entry name" value="TM_PBP2"/>
    <property type="match status" value="1"/>
</dbReference>
<dbReference type="Gene3D" id="1.10.3720.10">
    <property type="entry name" value="MetI-like"/>
    <property type="match status" value="1"/>
</dbReference>